<evidence type="ECO:0000313" key="2">
    <source>
        <dbReference type="Proteomes" id="UP000006744"/>
    </source>
</evidence>
<reference evidence="1 2" key="1">
    <citation type="submission" date="2008-10" db="EMBL/GenBank/DDBJ databases">
        <title>Genome sequence of Bacillus cereus G9842.</title>
        <authorList>
            <person name="Dodson R.J."/>
            <person name="Durkin A.S."/>
            <person name="Rosovitz M.J."/>
            <person name="Rasko D.A."/>
            <person name="Hoffmaster A."/>
            <person name="Ravel J."/>
            <person name="Sutton G."/>
        </authorList>
    </citation>
    <scope>NUCLEOTIDE SEQUENCE [LARGE SCALE GENOMIC DNA]</scope>
    <source>
        <strain evidence="1 2">G9842</strain>
    </source>
</reference>
<evidence type="ECO:0000313" key="1">
    <source>
        <dbReference type="EMBL" id="ACK94141.1"/>
    </source>
</evidence>
<gene>
    <name evidence="1" type="ordered locus">BCG9842_B3320</name>
</gene>
<protein>
    <submittedName>
        <fullName evidence="1">Uncharacterized protein</fullName>
    </submittedName>
</protein>
<sequence length="67" mass="8384">MEKYMTAKQKEVLFKKQRIFELKNLSYTHQQVWFKLNEELKELNIKPVSISYIYKYWNEMKREYGIS</sequence>
<dbReference type="AlphaFoldDB" id="B7ITC0"/>
<dbReference type="KEGG" id="bcg:BCG9842_B3320"/>
<organism evidence="1 2">
    <name type="scientific">Bacillus cereus (strain G9842)</name>
    <dbReference type="NCBI Taxonomy" id="405531"/>
    <lineage>
        <taxon>Bacteria</taxon>
        <taxon>Bacillati</taxon>
        <taxon>Bacillota</taxon>
        <taxon>Bacilli</taxon>
        <taxon>Bacillales</taxon>
        <taxon>Bacillaceae</taxon>
        <taxon>Bacillus</taxon>
        <taxon>Bacillus cereus group</taxon>
    </lineage>
</organism>
<dbReference type="RefSeq" id="WP_000417509.1">
    <property type="nucleotide sequence ID" value="NC_011772.1"/>
</dbReference>
<dbReference type="EMBL" id="CP001186">
    <property type="protein sequence ID" value="ACK94141.1"/>
    <property type="molecule type" value="Genomic_DNA"/>
</dbReference>
<proteinExistence type="predicted"/>
<name>B7ITC0_BACC2</name>
<accession>B7ITC0</accession>
<dbReference type="Proteomes" id="UP000006744">
    <property type="component" value="Chromosome"/>
</dbReference>
<dbReference type="HOGENOM" id="CLU_2749497_0_0_9"/>